<sequence>MRRSKDPPPAAAAPPKTIASLPPDLIIRTFTFLPIPDLSKVAQVSRRFKILVYNDDVYEPKLRALDIYPPEVDGNSHIGEGATAPETSGLVDLLSTRLRQMPGGHMLPGSTKYLETGTLWGSLVEDEADEQDKKEDPAEVGPTTDAKDDGAADAKDDKDVQEDGPVQAGVEGESSKVGEEERPQQPSITSTLPSGKKSSLTIGAGGLKAAGKQSNTISVGSLRRQPSTYSRGSGQTARDLFRRTYTQLCPYYLDFRKRQKDSKVFKDFKDISEVAMVLRRLKLFSEAHFIPESDDIHFALETTIEWFESMVLGQFERAYDGKNIKEMQRNALAAYHLNGGGSCIQLFISKNPVFFDPTYNPSLVASKLPSTGGAAAGYTLADEFAKFSDYTLNNCREQARIISQVFLPETDALTLFVNKVFEDSVAEYLSAVLAAANEREGLGIYLHTLATGIHCCMQFAEFIANNDAGVPVQTEKLKEAVMAICRPYTNNYMRQEMEHMQLKFNKELEKWTNRKGDPRKKKAAAFIADQEKAQAHKRQVMQTMKTIMFAPVALGKLVTGMGGHNKVKPHRQSLLDNAEPVTHLTIEQDDNVTYHLDDDSLNSLISLELCLHLMHTNKEALGRVLVITAATDMGKLRTNVEKIFCALLDVIGPQHIRPAFDTALERLSRAQVVDQSDEKAVNPDSLQFFEMVHIADLIQQMIEVYYQEDVKPWIDESDFLSDIVVDKKSFERLLDDSVANGMDKSIQVLVNQIDYILLVEQAQKDFNPTEKDVVLDLKPTKACQRVIECLNSHIKILYGVAEKHTMEVFFGEVGVRIFNVVCKNIKRLQVSQTGAMQLIYDLNRYYEWACTLRVASVKKLFEVLKEVGNLFLADGGEELRKLVHDLPRYQGALRIEEIYELLASRTDYKKIQKYMESKDCIIQ</sequence>
<dbReference type="PROSITE" id="PS50181">
    <property type="entry name" value="FBOX"/>
    <property type="match status" value="1"/>
</dbReference>
<proteinExistence type="predicted"/>
<dbReference type="OMA" id="SNHCFLL"/>
<feature type="domain" description="F-box" evidence="2">
    <location>
        <begin position="15"/>
        <end position="61"/>
    </location>
</feature>
<evidence type="ECO:0000256" key="1">
    <source>
        <dbReference type="SAM" id="MobiDB-lite"/>
    </source>
</evidence>
<dbReference type="AlphaFoldDB" id="A0A0L0HDS7"/>
<dbReference type="RefSeq" id="XP_016607211.1">
    <property type="nucleotide sequence ID" value="XM_016753640.1"/>
</dbReference>
<dbReference type="Gene3D" id="1.20.1280.50">
    <property type="match status" value="1"/>
</dbReference>
<dbReference type="PANTHER" id="PTHR12100:SF1">
    <property type="entry name" value="RECYCLIN-1"/>
    <property type="match status" value="1"/>
</dbReference>
<dbReference type="Pfam" id="PF07393">
    <property type="entry name" value="Sec10_HB"/>
    <property type="match status" value="1"/>
</dbReference>
<feature type="region of interest" description="Disordered" evidence="1">
    <location>
        <begin position="127"/>
        <end position="235"/>
    </location>
</feature>
<evidence type="ECO:0000313" key="3">
    <source>
        <dbReference type="EMBL" id="KNC99171.1"/>
    </source>
</evidence>
<dbReference type="STRING" id="645134.A0A0L0HDS7"/>
<feature type="compositionally biased region" description="Polar residues" evidence="1">
    <location>
        <begin position="212"/>
        <end position="235"/>
    </location>
</feature>
<feature type="compositionally biased region" description="Basic and acidic residues" evidence="1">
    <location>
        <begin position="145"/>
        <end position="158"/>
    </location>
</feature>
<dbReference type="PANTHER" id="PTHR12100">
    <property type="entry name" value="SEC10"/>
    <property type="match status" value="1"/>
</dbReference>
<feature type="compositionally biased region" description="Polar residues" evidence="1">
    <location>
        <begin position="184"/>
        <end position="201"/>
    </location>
</feature>
<reference evidence="3 4" key="1">
    <citation type="submission" date="2009-08" db="EMBL/GenBank/DDBJ databases">
        <title>The Genome Sequence of Spizellomyces punctatus strain DAOM BR117.</title>
        <authorList>
            <consortium name="The Broad Institute Genome Sequencing Platform"/>
            <person name="Russ C."/>
            <person name="Cuomo C."/>
            <person name="Shea T."/>
            <person name="Young S.K."/>
            <person name="Zeng Q."/>
            <person name="Koehrsen M."/>
            <person name="Haas B."/>
            <person name="Borodovsky M."/>
            <person name="Guigo R."/>
            <person name="Alvarado L."/>
            <person name="Berlin A."/>
            <person name="Bochicchio J."/>
            <person name="Borenstein D."/>
            <person name="Chapman S."/>
            <person name="Chen Z."/>
            <person name="Engels R."/>
            <person name="Freedman E."/>
            <person name="Gellesch M."/>
            <person name="Goldberg J."/>
            <person name="Griggs A."/>
            <person name="Gujja S."/>
            <person name="Heiman D."/>
            <person name="Hepburn T."/>
            <person name="Howarth C."/>
            <person name="Jen D."/>
            <person name="Larson L."/>
            <person name="Lewis B."/>
            <person name="Mehta T."/>
            <person name="Park D."/>
            <person name="Pearson M."/>
            <person name="Roberts A."/>
            <person name="Saif S."/>
            <person name="Shenoy N."/>
            <person name="Sisk P."/>
            <person name="Stolte C."/>
            <person name="Sykes S."/>
            <person name="Thomson T."/>
            <person name="Walk T."/>
            <person name="White J."/>
            <person name="Yandava C."/>
            <person name="Burger G."/>
            <person name="Gray M.W."/>
            <person name="Holland P.W.H."/>
            <person name="King N."/>
            <person name="Lang F.B.F."/>
            <person name="Roger A.J."/>
            <person name="Ruiz-Trillo I."/>
            <person name="Lander E."/>
            <person name="Nusbaum C."/>
        </authorList>
    </citation>
    <scope>NUCLEOTIDE SEQUENCE [LARGE SCALE GENOMIC DNA]</scope>
    <source>
        <strain evidence="3 4">DAOM BR117</strain>
    </source>
</reference>
<dbReference type="GO" id="GO:0006893">
    <property type="term" value="P:Golgi to plasma membrane transport"/>
    <property type="evidence" value="ECO:0007669"/>
    <property type="project" value="TreeGrafter"/>
</dbReference>
<accession>A0A0L0HDS7</accession>
<dbReference type="InterPro" id="IPR009976">
    <property type="entry name" value="Sec10-like"/>
</dbReference>
<dbReference type="Proteomes" id="UP000053201">
    <property type="component" value="Unassembled WGS sequence"/>
</dbReference>
<dbReference type="InParanoid" id="A0A0L0HDS7"/>
<keyword evidence="4" id="KW-1185">Reference proteome</keyword>
<dbReference type="GO" id="GO:0000145">
    <property type="term" value="C:exocyst"/>
    <property type="evidence" value="ECO:0007669"/>
    <property type="project" value="TreeGrafter"/>
</dbReference>
<dbReference type="InterPro" id="IPR001810">
    <property type="entry name" value="F-box_dom"/>
</dbReference>
<protein>
    <recommendedName>
        <fullName evidence="2">F-box domain-containing protein</fullName>
    </recommendedName>
</protein>
<dbReference type="FunCoup" id="A0A0L0HDS7">
    <property type="interactions" value="37"/>
</dbReference>
<dbReference type="eggNOG" id="KOG3745">
    <property type="taxonomic scope" value="Eukaryota"/>
</dbReference>
<organism evidence="3 4">
    <name type="scientific">Spizellomyces punctatus (strain DAOM BR117)</name>
    <dbReference type="NCBI Taxonomy" id="645134"/>
    <lineage>
        <taxon>Eukaryota</taxon>
        <taxon>Fungi</taxon>
        <taxon>Fungi incertae sedis</taxon>
        <taxon>Chytridiomycota</taxon>
        <taxon>Chytridiomycota incertae sedis</taxon>
        <taxon>Chytridiomycetes</taxon>
        <taxon>Spizellomycetales</taxon>
        <taxon>Spizellomycetaceae</taxon>
        <taxon>Spizellomyces</taxon>
    </lineage>
</organism>
<evidence type="ECO:0000313" key="4">
    <source>
        <dbReference type="Proteomes" id="UP000053201"/>
    </source>
</evidence>
<dbReference type="GeneID" id="27688799"/>
<dbReference type="CDD" id="cd09917">
    <property type="entry name" value="F-box_SF"/>
    <property type="match status" value="1"/>
</dbReference>
<dbReference type="InterPro" id="IPR036047">
    <property type="entry name" value="F-box-like_dom_sf"/>
</dbReference>
<dbReference type="SMART" id="SM00256">
    <property type="entry name" value="FBOX"/>
    <property type="match status" value="1"/>
</dbReference>
<evidence type="ECO:0000259" key="2">
    <source>
        <dbReference type="PROSITE" id="PS50181"/>
    </source>
</evidence>
<gene>
    <name evidence="3" type="ORF">SPPG_05425</name>
</gene>
<dbReference type="VEuPathDB" id="FungiDB:SPPG_05425"/>
<dbReference type="EMBL" id="KQ257458">
    <property type="protein sequence ID" value="KNC99171.1"/>
    <property type="molecule type" value="Genomic_DNA"/>
</dbReference>
<feature type="compositionally biased region" description="Basic and acidic residues" evidence="1">
    <location>
        <begin position="173"/>
        <end position="183"/>
    </location>
</feature>
<dbReference type="OrthoDB" id="5554140at2759"/>
<name>A0A0L0HDS7_SPIPD</name>
<dbReference type="InterPro" id="IPR048627">
    <property type="entry name" value="Sec10_HB"/>
</dbReference>
<dbReference type="SUPFAM" id="SSF81383">
    <property type="entry name" value="F-box domain"/>
    <property type="match status" value="1"/>
</dbReference>
<dbReference type="GO" id="GO:0006887">
    <property type="term" value="P:exocytosis"/>
    <property type="evidence" value="ECO:0007669"/>
    <property type="project" value="TreeGrafter"/>
</dbReference>
<dbReference type="Pfam" id="PF12937">
    <property type="entry name" value="F-box-like"/>
    <property type="match status" value="1"/>
</dbReference>